<dbReference type="PANTHER" id="PTHR36933:SF1">
    <property type="entry name" value="SLL0788 PROTEIN"/>
    <property type="match status" value="1"/>
</dbReference>
<dbReference type="Pfam" id="PF03713">
    <property type="entry name" value="DUF305"/>
    <property type="match status" value="1"/>
</dbReference>
<feature type="domain" description="DUF305" evidence="2">
    <location>
        <begin position="70"/>
        <end position="215"/>
    </location>
</feature>
<proteinExistence type="predicted"/>
<dbReference type="PANTHER" id="PTHR36933">
    <property type="entry name" value="SLL0788 PROTEIN"/>
    <property type="match status" value="1"/>
</dbReference>
<organism evidence="3 4">
    <name type="scientific">Faecalicatena orotica</name>
    <dbReference type="NCBI Taxonomy" id="1544"/>
    <lineage>
        <taxon>Bacteria</taxon>
        <taxon>Bacillati</taxon>
        <taxon>Bacillota</taxon>
        <taxon>Clostridia</taxon>
        <taxon>Lachnospirales</taxon>
        <taxon>Lachnospiraceae</taxon>
        <taxon>Faecalicatena</taxon>
    </lineage>
</organism>
<comment type="caution">
    <text evidence="3">The sequence shown here is derived from an EMBL/GenBank/DDBJ whole genome shotgun (WGS) entry which is preliminary data.</text>
</comment>
<dbReference type="Proteomes" id="UP000245845">
    <property type="component" value="Unassembled WGS sequence"/>
</dbReference>
<dbReference type="EMBL" id="QGDL01000014">
    <property type="protein sequence ID" value="PWJ23419.1"/>
    <property type="molecule type" value="Genomic_DNA"/>
</dbReference>
<dbReference type="InterPro" id="IPR005183">
    <property type="entry name" value="DUF305_CopM-like"/>
</dbReference>
<gene>
    <name evidence="3" type="ORF">A8806_11445</name>
</gene>
<accession>A0A2Y9BI44</accession>
<evidence type="ECO:0000256" key="1">
    <source>
        <dbReference type="SAM" id="Phobius"/>
    </source>
</evidence>
<feature type="transmembrane region" description="Helical" evidence="1">
    <location>
        <begin position="6"/>
        <end position="26"/>
    </location>
</feature>
<sequence>MNKKAIYWTGGIAAAVLIVLLFWALFGRNTDAGSSAQENLSSYINDENELMDQMMQDMENISPAGNAALDFLTGMIPHHQAAVSMSESYLKYGGSDDELRQLAESIIQVQKQEIQQMQTMIDDIKKQGTQNAGQEQTYLNAYEKMLSAHHMDHASHKSPKNVDDAFAQGMIMHHQMAVDMARAILGNTDEEQVAALAQNIIESQNAEIGQMQAILKRS</sequence>
<dbReference type="AlphaFoldDB" id="A0A2Y9BI44"/>
<dbReference type="RefSeq" id="WP_109732944.1">
    <property type="nucleotide sequence ID" value="NZ_BAAACK010000015.1"/>
</dbReference>
<keyword evidence="4" id="KW-1185">Reference proteome</keyword>
<evidence type="ECO:0000313" key="4">
    <source>
        <dbReference type="Proteomes" id="UP000245845"/>
    </source>
</evidence>
<evidence type="ECO:0000259" key="2">
    <source>
        <dbReference type="Pfam" id="PF03713"/>
    </source>
</evidence>
<keyword evidence="1" id="KW-0472">Membrane</keyword>
<protein>
    <submittedName>
        <fullName evidence="3">Uncharacterized protein (DUF305 family)</fullName>
    </submittedName>
</protein>
<dbReference type="InterPro" id="IPR012347">
    <property type="entry name" value="Ferritin-like"/>
</dbReference>
<reference evidence="3 4" key="1">
    <citation type="submission" date="2018-05" db="EMBL/GenBank/DDBJ databases">
        <title>The Hungate 1000. A catalogue of reference genomes from the rumen microbiome.</title>
        <authorList>
            <person name="Kelly W."/>
        </authorList>
    </citation>
    <scope>NUCLEOTIDE SEQUENCE [LARGE SCALE GENOMIC DNA]</scope>
    <source>
        <strain evidence="3 4">NLAE-zl-C242</strain>
    </source>
</reference>
<name>A0A2Y9BI44_9FIRM</name>
<keyword evidence="1" id="KW-0812">Transmembrane</keyword>
<dbReference type="OrthoDB" id="8603558at2"/>
<evidence type="ECO:0000313" key="3">
    <source>
        <dbReference type="EMBL" id="PWJ23419.1"/>
    </source>
</evidence>
<keyword evidence="1" id="KW-1133">Transmembrane helix</keyword>
<dbReference type="Gene3D" id="1.20.1260.10">
    <property type="match status" value="2"/>
</dbReference>